<dbReference type="InterPro" id="IPR033132">
    <property type="entry name" value="GH_1_N_CS"/>
</dbReference>
<dbReference type="AlphaFoldDB" id="A0A430A8Q3"/>
<reference evidence="7 8" key="1">
    <citation type="submission" date="2017-05" db="EMBL/GenBank/DDBJ databases">
        <title>Vagococcus spp. assemblies.</title>
        <authorList>
            <person name="Gulvik C.A."/>
        </authorList>
    </citation>
    <scope>NUCLEOTIDE SEQUENCE [LARGE SCALE GENOMIC DNA]</scope>
    <source>
        <strain evidence="7 8">CCUG 41755</strain>
    </source>
</reference>
<dbReference type="PROSITE" id="PS00572">
    <property type="entry name" value="GLYCOSYL_HYDROL_F1_1"/>
    <property type="match status" value="1"/>
</dbReference>
<dbReference type="FunFam" id="3.20.20.80:FF:000004">
    <property type="entry name" value="Beta-glucosidase 6-phospho-beta-glucosidase"/>
    <property type="match status" value="1"/>
</dbReference>
<dbReference type="InterPro" id="IPR001360">
    <property type="entry name" value="Glyco_hydro_1"/>
</dbReference>
<evidence type="ECO:0000256" key="5">
    <source>
        <dbReference type="RuleBase" id="RU003690"/>
    </source>
</evidence>
<dbReference type="Proteomes" id="UP000287101">
    <property type="component" value="Unassembled WGS sequence"/>
</dbReference>
<evidence type="ECO:0000256" key="2">
    <source>
        <dbReference type="ARBA" id="ARBA00022801"/>
    </source>
</evidence>
<dbReference type="SUPFAM" id="SSF51445">
    <property type="entry name" value="(Trans)glycosidases"/>
    <property type="match status" value="1"/>
</dbReference>
<keyword evidence="3 6" id="KW-0326">Glycosidase</keyword>
<dbReference type="EMBL" id="NGJY01000002">
    <property type="protein sequence ID" value="RSU03510.1"/>
    <property type="molecule type" value="Genomic_DNA"/>
</dbReference>
<protein>
    <submittedName>
        <fullName evidence="7">6-phospho-beta-glucosidase</fullName>
    </submittedName>
</protein>
<comment type="similarity">
    <text evidence="1 5">Belongs to the glycosyl hydrolase 1 family.</text>
</comment>
<feature type="active site" description="Nucleophile" evidence="4">
    <location>
        <position position="372"/>
    </location>
</feature>
<proteinExistence type="inferred from homology"/>
<dbReference type="InterPro" id="IPR018120">
    <property type="entry name" value="Glyco_hydro_1_AS"/>
</dbReference>
<dbReference type="GO" id="GO:0016052">
    <property type="term" value="P:carbohydrate catabolic process"/>
    <property type="evidence" value="ECO:0007669"/>
    <property type="project" value="TreeGrafter"/>
</dbReference>
<dbReference type="RefSeq" id="WP_126831720.1">
    <property type="nucleotide sequence ID" value="NZ_CBCRYB010000001.1"/>
</dbReference>
<dbReference type="InterPro" id="IPR017853">
    <property type="entry name" value="GH"/>
</dbReference>
<dbReference type="PROSITE" id="PS00653">
    <property type="entry name" value="GLYCOSYL_HYDROL_F1_2"/>
    <property type="match status" value="1"/>
</dbReference>
<evidence type="ECO:0000256" key="3">
    <source>
        <dbReference type="ARBA" id="ARBA00023295"/>
    </source>
</evidence>
<dbReference type="PANTHER" id="PTHR10353">
    <property type="entry name" value="GLYCOSYL HYDROLASE"/>
    <property type="match status" value="1"/>
</dbReference>
<keyword evidence="2 6" id="KW-0378">Hydrolase</keyword>
<name>A0A430A8Q3_9ENTE</name>
<comment type="caution">
    <text evidence="7">The sequence shown here is derived from an EMBL/GenBank/DDBJ whole genome shotgun (WGS) entry which is preliminary data.</text>
</comment>
<dbReference type="NCBIfam" id="NF007356">
    <property type="entry name" value="PRK09852.1"/>
    <property type="match status" value="1"/>
</dbReference>
<organism evidence="7 8">
    <name type="scientific">Vagococcus fessus</name>
    <dbReference type="NCBI Taxonomy" id="120370"/>
    <lineage>
        <taxon>Bacteria</taxon>
        <taxon>Bacillati</taxon>
        <taxon>Bacillota</taxon>
        <taxon>Bacilli</taxon>
        <taxon>Lactobacillales</taxon>
        <taxon>Enterococcaceae</taxon>
        <taxon>Vagococcus</taxon>
    </lineage>
</organism>
<keyword evidence="8" id="KW-1185">Reference proteome</keyword>
<dbReference type="OrthoDB" id="1637462at2"/>
<dbReference type="GO" id="GO:0008422">
    <property type="term" value="F:beta-glucosidase activity"/>
    <property type="evidence" value="ECO:0007669"/>
    <property type="project" value="TreeGrafter"/>
</dbReference>
<evidence type="ECO:0000256" key="6">
    <source>
        <dbReference type="RuleBase" id="RU004468"/>
    </source>
</evidence>
<dbReference type="PANTHER" id="PTHR10353:SF296">
    <property type="entry name" value="6-PHOSPHO-BETA-GLUCOSIDASE"/>
    <property type="match status" value="1"/>
</dbReference>
<dbReference type="NCBIfam" id="NF007158">
    <property type="entry name" value="PRK09593.1"/>
    <property type="match status" value="1"/>
</dbReference>
<dbReference type="GO" id="GO:0005829">
    <property type="term" value="C:cytosol"/>
    <property type="evidence" value="ECO:0007669"/>
    <property type="project" value="TreeGrafter"/>
</dbReference>
<sequence length="474" mass="53968">MTLRNDFLWGGATAANQCEGAYNKGCRGLSNMDFVPTGKDRERFLVEGPLEFKDNPEYYYPSRKAIDMYSHYESDLELFSEMGFKAYRMSLSWSRIFPNGDECEPNKEGLAFYRSIFKKCKELGIEPVVTICHFDCPVHLIETYGSWTNRKMIDFYLNFCEVIFKEYKGLVNYWLTFNEINMILHAPYMAAGVRVLPTDNREAIIYSAVHHQLLASALATKLAKEVDVNNQVGCMIAAGDTYANTCNPKDVLEAQNVNRENFLFIDVQSRGAYPNYFLKQLERLGIELPIKPGDEEILAEYTVDFISMSYYSSGLVSADPELKDQTEGNLFPTLNNPYLTTSEWGWLIDPLGLRITLNTLYDRYQKPLFIVENGLGAKDELVNGHVQDDYRISYLSSHIKEMIAAVDNDGVDLLGYTSWGCIDSVSASTGEMSKRYGFIYVDVDNEGEGTAKRYKKASFNWYKQVIATNGKDLD</sequence>
<evidence type="ECO:0000313" key="7">
    <source>
        <dbReference type="EMBL" id="RSU03510.1"/>
    </source>
</evidence>
<dbReference type="Gene3D" id="3.20.20.80">
    <property type="entry name" value="Glycosidases"/>
    <property type="match status" value="1"/>
</dbReference>
<accession>A0A430A8Q3</accession>
<evidence type="ECO:0000256" key="4">
    <source>
        <dbReference type="PROSITE-ProRule" id="PRU10055"/>
    </source>
</evidence>
<evidence type="ECO:0000256" key="1">
    <source>
        <dbReference type="ARBA" id="ARBA00010838"/>
    </source>
</evidence>
<dbReference type="PRINTS" id="PR00131">
    <property type="entry name" value="GLHYDRLASE1"/>
</dbReference>
<dbReference type="Pfam" id="PF00232">
    <property type="entry name" value="Glyco_hydro_1"/>
    <property type="match status" value="1"/>
</dbReference>
<gene>
    <name evidence="7" type="ORF">CBF31_07300</name>
</gene>
<evidence type="ECO:0000313" key="8">
    <source>
        <dbReference type="Proteomes" id="UP000287101"/>
    </source>
</evidence>